<evidence type="ECO:0000256" key="10">
    <source>
        <dbReference type="PROSITE-ProRule" id="PRU01360"/>
    </source>
</evidence>
<evidence type="ECO:0000256" key="8">
    <source>
        <dbReference type="ARBA" id="ARBA00023170"/>
    </source>
</evidence>
<dbReference type="GO" id="GO:0015344">
    <property type="term" value="F:siderophore uptake transmembrane transporter activity"/>
    <property type="evidence" value="ECO:0007669"/>
    <property type="project" value="TreeGrafter"/>
</dbReference>
<evidence type="ECO:0000256" key="9">
    <source>
        <dbReference type="ARBA" id="ARBA00023237"/>
    </source>
</evidence>
<evidence type="ECO:0000259" key="15">
    <source>
        <dbReference type="Pfam" id="PF07715"/>
    </source>
</evidence>
<reference evidence="16" key="1">
    <citation type="submission" date="2024-07" db="EMBL/GenBank/DDBJ databases">
        <title>Genome Analysis of a Potential Novel Vibrio Species Secreting pH- and Thermo-stable Alginate Lyase and its Application in Producing Alginate Oligosaccharides.</title>
        <authorList>
            <person name="Huang H."/>
            <person name="Bao K."/>
        </authorList>
    </citation>
    <scope>NUCLEOTIDE SEQUENCE</scope>
    <source>
        <strain evidence="16">HB236076</strain>
    </source>
</reference>
<dbReference type="Gene3D" id="2.170.130.10">
    <property type="entry name" value="TonB-dependent receptor, plug domain"/>
    <property type="match status" value="1"/>
</dbReference>
<evidence type="ECO:0000256" key="11">
    <source>
        <dbReference type="RuleBase" id="RU003357"/>
    </source>
</evidence>
<feature type="chain" id="PRO_5044274981" evidence="13">
    <location>
        <begin position="28"/>
        <end position="661"/>
    </location>
</feature>
<keyword evidence="7 10" id="KW-0472">Membrane</keyword>
<keyword evidence="6 11" id="KW-0798">TonB box</keyword>
<evidence type="ECO:0000256" key="6">
    <source>
        <dbReference type="ARBA" id="ARBA00023077"/>
    </source>
</evidence>
<evidence type="ECO:0000256" key="7">
    <source>
        <dbReference type="ARBA" id="ARBA00023136"/>
    </source>
</evidence>
<dbReference type="GO" id="GO:0038023">
    <property type="term" value="F:signaling receptor activity"/>
    <property type="evidence" value="ECO:0007669"/>
    <property type="project" value="InterPro"/>
</dbReference>
<evidence type="ECO:0000313" key="16">
    <source>
        <dbReference type="EMBL" id="XDK25141.1"/>
    </source>
</evidence>
<feature type="domain" description="TonB-dependent receptor plug" evidence="15">
    <location>
        <begin position="43"/>
        <end position="133"/>
    </location>
</feature>
<dbReference type="InterPro" id="IPR012910">
    <property type="entry name" value="Plug_dom"/>
</dbReference>
<dbReference type="CDD" id="cd01347">
    <property type="entry name" value="ligand_gated_channel"/>
    <property type="match status" value="1"/>
</dbReference>
<feature type="domain" description="TonB-dependent receptor-like beta-barrel" evidence="14">
    <location>
        <begin position="230"/>
        <end position="624"/>
    </location>
</feature>
<organism evidence="16">
    <name type="scientific">Vibrio sp. HB236076</name>
    <dbReference type="NCBI Taxonomy" id="3232307"/>
    <lineage>
        <taxon>Bacteria</taxon>
        <taxon>Pseudomonadati</taxon>
        <taxon>Pseudomonadota</taxon>
        <taxon>Gammaproteobacteria</taxon>
        <taxon>Vibrionales</taxon>
        <taxon>Vibrionaceae</taxon>
        <taxon>Vibrio</taxon>
    </lineage>
</organism>
<dbReference type="PROSITE" id="PS52016">
    <property type="entry name" value="TONB_DEPENDENT_REC_3"/>
    <property type="match status" value="1"/>
</dbReference>
<dbReference type="InterPro" id="IPR010105">
    <property type="entry name" value="TonB_sidphr_rcpt"/>
</dbReference>
<comment type="subcellular location">
    <subcellularLocation>
        <location evidence="1 10">Cell outer membrane</location>
        <topology evidence="1 10">Multi-pass membrane protein</topology>
    </subcellularLocation>
</comment>
<dbReference type="NCBIfam" id="TIGR01783">
    <property type="entry name" value="TonB-siderophor"/>
    <property type="match status" value="1"/>
</dbReference>
<accession>A0AB39HG79</accession>
<evidence type="ECO:0000256" key="4">
    <source>
        <dbReference type="ARBA" id="ARBA00022452"/>
    </source>
</evidence>
<dbReference type="InterPro" id="IPR000531">
    <property type="entry name" value="Beta-barrel_TonB"/>
</dbReference>
<keyword evidence="4 10" id="KW-1134">Transmembrane beta strand</keyword>
<keyword evidence="3 10" id="KW-0813">Transport</keyword>
<feature type="compositionally biased region" description="Polar residues" evidence="12">
    <location>
        <begin position="303"/>
        <end position="320"/>
    </location>
</feature>
<dbReference type="PANTHER" id="PTHR30069">
    <property type="entry name" value="TONB-DEPENDENT OUTER MEMBRANE RECEPTOR"/>
    <property type="match status" value="1"/>
</dbReference>
<keyword evidence="8 16" id="KW-0675">Receptor</keyword>
<gene>
    <name evidence="16" type="ORF">AB0763_00350</name>
</gene>
<dbReference type="Pfam" id="PF07715">
    <property type="entry name" value="Plug"/>
    <property type="match status" value="1"/>
</dbReference>
<name>A0AB39HG79_9VIBR</name>
<dbReference type="InterPro" id="IPR039426">
    <property type="entry name" value="TonB-dep_rcpt-like"/>
</dbReference>
<evidence type="ECO:0000256" key="1">
    <source>
        <dbReference type="ARBA" id="ARBA00004571"/>
    </source>
</evidence>
<dbReference type="Gene3D" id="2.40.170.20">
    <property type="entry name" value="TonB-dependent receptor, beta-barrel domain"/>
    <property type="match status" value="1"/>
</dbReference>
<proteinExistence type="inferred from homology"/>
<dbReference type="RefSeq" id="WP_306101800.1">
    <property type="nucleotide sequence ID" value="NZ_CP162601.1"/>
</dbReference>
<dbReference type="KEGG" id="vih:AB0763_00350"/>
<dbReference type="SUPFAM" id="SSF56935">
    <property type="entry name" value="Porins"/>
    <property type="match status" value="1"/>
</dbReference>
<sequence length="661" mass="72615">MTTARPLGIHRLTLAIATALASSGALAEQVENQVVWGTQVSSNSEYLGDQDFSLKQADHMSDLLRDLPGVDVGGTHSLNQRINIRSLNETDLDIRLDGASQHANMFHHIGNLTLNPDILKSANVLVGNNSVTQSGLGGSVYFETKDAKDLLRYDETYGARVYGGYATNDSQQGSFTVYGLLGEQFDGMVYGHLVSRDNFKDGDGDETYGSAGDVGNVLIKLGYEPSAAHRLELSYDMYRDSGDYAPRPDMAGSANTGLSGDSLIPTDYDRDTLTGSYELRGDLLNGKVTLYSTKTEITRDESVMTSWPSSRQSKNSASNQNLGANATMNLLLPVAGYGNRFTYGFDVISQNTDSYYGSTKFMDESTLSNAVFIEDQLHLTEAFSITAGLRYETFQRDAETSETTFDDVTWALGADWAVTDAVTVFANTRSLFKGPELLETFVAYQDVAYLDEDIKAETGQNSEIGVKYRQSFDQHRVSANVTVFKTDIDDYIYDSYESDGSVLLYNGGDVEIKGFEASASYGYGAWFSTLSYAHSESNNVTTGDPLTNLWGVSADVGDSISLSVDYQLDDYDTLIGWSSSFVFEEDNVLEGNDPKKAYNVHNLYAQWTPMQVDGLQVTFGIDNVFDELYTSHASRNGNARGYTLDDYDPGRNVKLSASYQF</sequence>
<protein>
    <submittedName>
        <fullName evidence="16">TonB-dependent siderophore receptor</fullName>
    </submittedName>
</protein>
<feature type="signal peptide" evidence="13">
    <location>
        <begin position="1"/>
        <end position="27"/>
    </location>
</feature>
<dbReference type="InterPro" id="IPR037066">
    <property type="entry name" value="Plug_dom_sf"/>
</dbReference>
<dbReference type="EMBL" id="CP162601">
    <property type="protein sequence ID" value="XDK25141.1"/>
    <property type="molecule type" value="Genomic_DNA"/>
</dbReference>
<evidence type="ECO:0000259" key="14">
    <source>
        <dbReference type="Pfam" id="PF00593"/>
    </source>
</evidence>
<keyword evidence="5 10" id="KW-0812">Transmembrane</keyword>
<evidence type="ECO:0000256" key="13">
    <source>
        <dbReference type="SAM" id="SignalP"/>
    </source>
</evidence>
<dbReference type="AlphaFoldDB" id="A0AB39HG79"/>
<evidence type="ECO:0000256" key="5">
    <source>
        <dbReference type="ARBA" id="ARBA00022692"/>
    </source>
</evidence>
<dbReference type="PANTHER" id="PTHR30069:SF41">
    <property type="entry name" value="HEME_HEMOPEXIN UTILIZATION PROTEIN C"/>
    <property type="match status" value="1"/>
</dbReference>
<dbReference type="Pfam" id="PF00593">
    <property type="entry name" value="TonB_dep_Rec_b-barrel"/>
    <property type="match status" value="1"/>
</dbReference>
<feature type="region of interest" description="Disordered" evidence="12">
    <location>
        <begin position="301"/>
        <end position="320"/>
    </location>
</feature>
<keyword evidence="13" id="KW-0732">Signal</keyword>
<comment type="similarity">
    <text evidence="2 10 11">Belongs to the TonB-dependent receptor family.</text>
</comment>
<evidence type="ECO:0000256" key="12">
    <source>
        <dbReference type="SAM" id="MobiDB-lite"/>
    </source>
</evidence>
<keyword evidence="9 10" id="KW-0998">Cell outer membrane</keyword>
<dbReference type="GO" id="GO:0044718">
    <property type="term" value="P:siderophore transmembrane transport"/>
    <property type="evidence" value="ECO:0007669"/>
    <property type="project" value="TreeGrafter"/>
</dbReference>
<dbReference type="InterPro" id="IPR036942">
    <property type="entry name" value="Beta-barrel_TonB_sf"/>
</dbReference>
<evidence type="ECO:0000256" key="2">
    <source>
        <dbReference type="ARBA" id="ARBA00009810"/>
    </source>
</evidence>
<dbReference type="GO" id="GO:0009279">
    <property type="term" value="C:cell outer membrane"/>
    <property type="evidence" value="ECO:0007669"/>
    <property type="project" value="UniProtKB-SubCell"/>
</dbReference>
<evidence type="ECO:0000256" key="3">
    <source>
        <dbReference type="ARBA" id="ARBA00022448"/>
    </source>
</evidence>